<feature type="domain" description="Peptide methionine sulphoxide reductase MsrA" evidence="5">
    <location>
        <begin position="91"/>
        <end position="227"/>
    </location>
</feature>
<evidence type="ECO:0000313" key="7">
    <source>
        <dbReference type="Proteomes" id="UP001152320"/>
    </source>
</evidence>
<dbReference type="PANTHER" id="PTHR43774">
    <property type="entry name" value="PEPTIDE METHIONINE SULFOXIDE REDUCTASE"/>
    <property type="match status" value="1"/>
</dbReference>
<evidence type="ECO:0000256" key="1">
    <source>
        <dbReference type="ARBA" id="ARBA00005591"/>
    </source>
</evidence>
<evidence type="ECO:0000313" key="6">
    <source>
        <dbReference type="EMBL" id="KAJ8026024.1"/>
    </source>
</evidence>
<dbReference type="PANTHER" id="PTHR43774:SF1">
    <property type="entry name" value="PEPTIDE METHIONINE SULFOXIDE REDUCTASE MSRA 2"/>
    <property type="match status" value="1"/>
</dbReference>
<dbReference type="Gene3D" id="3.30.1060.10">
    <property type="entry name" value="Peptide methionine sulphoxide reductase MsrA"/>
    <property type="match status" value="1"/>
</dbReference>
<reference evidence="6" key="1">
    <citation type="submission" date="2021-10" db="EMBL/GenBank/DDBJ databases">
        <title>Tropical sea cucumber genome reveals ecological adaptation and Cuvierian tubules defense mechanism.</title>
        <authorList>
            <person name="Chen T."/>
        </authorList>
    </citation>
    <scope>NUCLEOTIDE SEQUENCE</scope>
    <source>
        <strain evidence="6">Nanhai2018</strain>
        <tissue evidence="6">Muscle</tissue>
    </source>
</reference>
<dbReference type="AlphaFoldDB" id="A0A9Q0YSC2"/>
<name>A0A9Q0YSC2_HOLLE</name>
<organism evidence="6 7">
    <name type="scientific">Holothuria leucospilota</name>
    <name type="common">Black long sea cucumber</name>
    <name type="synonym">Mertensiothuria leucospilota</name>
    <dbReference type="NCBI Taxonomy" id="206669"/>
    <lineage>
        <taxon>Eukaryota</taxon>
        <taxon>Metazoa</taxon>
        <taxon>Echinodermata</taxon>
        <taxon>Eleutherozoa</taxon>
        <taxon>Echinozoa</taxon>
        <taxon>Holothuroidea</taxon>
        <taxon>Aspidochirotacea</taxon>
        <taxon>Aspidochirotida</taxon>
        <taxon>Holothuriidae</taxon>
        <taxon>Holothuria</taxon>
    </lineage>
</organism>
<dbReference type="OrthoDB" id="77405at2759"/>
<dbReference type="FunFam" id="3.30.1060.10:FF:000004">
    <property type="entry name" value="Peptide methionine sulfoxide reductase A5"/>
    <property type="match status" value="1"/>
</dbReference>
<dbReference type="InterPro" id="IPR036509">
    <property type="entry name" value="Met_Sox_Rdtase_MsrA_sf"/>
</dbReference>
<proteinExistence type="inferred from homology"/>
<dbReference type="InterPro" id="IPR002569">
    <property type="entry name" value="Met_Sox_Rdtase_MsrA_dom"/>
</dbReference>
<dbReference type="EC" id="1.8.4.11" evidence="2"/>
<keyword evidence="7" id="KW-1185">Reference proteome</keyword>
<evidence type="ECO:0000256" key="4">
    <source>
        <dbReference type="ARBA" id="ARBA00030643"/>
    </source>
</evidence>
<dbReference type="Pfam" id="PF01625">
    <property type="entry name" value="PMSR"/>
    <property type="match status" value="1"/>
</dbReference>
<dbReference type="EMBL" id="JAIZAY010000017">
    <property type="protein sequence ID" value="KAJ8026024.1"/>
    <property type="molecule type" value="Genomic_DNA"/>
</dbReference>
<evidence type="ECO:0000259" key="5">
    <source>
        <dbReference type="Pfam" id="PF01625"/>
    </source>
</evidence>
<sequence>MSVCMRYCCIRRKHNNIAPCALIQRYDQMDCRILVITLFLLANAAWGTDEEGFCADGEDCGANGETESVVVNSMKSSQRTVYVEPSGLTLKAHFAMACFWGVEATFGCQPGVVRVRAGYMGGDKVDPTYKDLGDHTETVEVQYDPQLTTFSNLLKVFWKYHDYTAEYKTQYMSAIFYHDDEQKELAEKGKAEREANGEKVATKILPAKIFYKAEDYHQKYFLRQHKKLVEDLDISDEDFMYASRPSRLLCYIAGPGEEKDFDEEYPSLGLSEEQAAYIKEQMKTKKFEGCAP</sequence>
<evidence type="ECO:0000256" key="3">
    <source>
        <dbReference type="ARBA" id="ARBA00023002"/>
    </source>
</evidence>
<protein>
    <recommendedName>
        <fullName evidence="2">peptide-methionine (S)-S-oxide reductase</fullName>
        <ecNumber evidence="2">1.8.4.11</ecNumber>
    </recommendedName>
    <alternativeName>
        <fullName evidence="4">Peptide-methionine (S)-S-oxide reductase</fullName>
    </alternativeName>
</protein>
<dbReference type="NCBIfam" id="TIGR00401">
    <property type="entry name" value="msrA"/>
    <property type="match status" value="1"/>
</dbReference>
<gene>
    <name evidence="6" type="ORF">HOLleu_33754</name>
</gene>
<dbReference type="GO" id="GO:0008113">
    <property type="term" value="F:peptide-methionine (S)-S-oxide reductase activity"/>
    <property type="evidence" value="ECO:0007669"/>
    <property type="project" value="UniProtKB-EC"/>
</dbReference>
<dbReference type="Proteomes" id="UP001152320">
    <property type="component" value="Chromosome 17"/>
</dbReference>
<keyword evidence="3" id="KW-0560">Oxidoreductase</keyword>
<evidence type="ECO:0000256" key="2">
    <source>
        <dbReference type="ARBA" id="ARBA00012502"/>
    </source>
</evidence>
<accession>A0A9Q0YSC2</accession>
<comment type="similarity">
    <text evidence="1">Belongs to the MsrA Met sulfoxide reductase family.</text>
</comment>
<dbReference type="SUPFAM" id="SSF55068">
    <property type="entry name" value="Peptide methionine sulfoxide reductase"/>
    <property type="match status" value="1"/>
</dbReference>
<dbReference type="HAMAP" id="MF_01401">
    <property type="entry name" value="MsrA"/>
    <property type="match status" value="1"/>
</dbReference>
<comment type="caution">
    <text evidence="6">The sequence shown here is derived from an EMBL/GenBank/DDBJ whole genome shotgun (WGS) entry which is preliminary data.</text>
</comment>